<organism evidence="1 2">
    <name type="scientific">Algisphaera agarilytica</name>
    <dbReference type="NCBI Taxonomy" id="1385975"/>
    <lineage>
        <taxon>Bacteria</taxon>
        <taxon>Pseudomonadati</taxon>
        <taxon>Planctomycetota</taxon>
        <taxon>Phycisphaerae</taxon>
        <taxon>Phycisphaerales</taxon>
        <taxon>Phycisphaeraceae</taxon>
        <taxon>Algisphaera</taxon>
    </lineage>
</organism>
<dbReference type="AlphaFoldDB" id="A0A7X0H6G3"/>
<accession>A0A7X0H6G3</accession>
<dbReference type="SUPFAM" id="SSF54523">
    <property type="entry name" value="Pili subunits"/>
    <property type="match status" value="1"/>
</dbReference>
<reference evidence="1 2" key="1">
    <citation type="submission" date="2020-08" db="EMBL/GenBank/DDBJ databases">
        <title>Genomic Encyclopedia of Type Strains, Phase IV (KMG-IV): sequencing the most valuable type-strain genomes for metagenomic binning, comparative biology and taxonomic classification.</title>
        <authorList>
            <person name="Goeker M."/>
        </authorList>
    </citation>
    <scope>NUCLEOTIDE SEQUENCE [LARGE SCALE GENOMIC DNA]</scope>
    <source>
        <strain evidence="1 2">DSM 103725</strain>
    </source>
</reference>
<evidence type="ECO:0000313" key="2">
    <source>
        <dbReference type="Proteomes" id="UP000541810"/>
    </source>
</evidence>
<keyword evidence="2" id="KW-1185">Reference proteome</keyword>
<dbReference type="Proteomes" id="UP000541810">
    <property type="component" value="Unassembled WGS sequence"/>
</dbReference>
<dbReference type="NCBIfam" id="TIGR02532">
    <property type="entry name" value="IV_pilin_GFxxxE"/>
    <property type="match status" value="1"/>
</dbReference>
<dbReference type="InterPro" id="IPR012902">
    <property type="entry name" value="N_methyl_site"/>
</dbReference>
<dbReference type="Pfam" id="PF07963">
    <property type="entry name" value="N_methyl"/>
    <property type="match status" value="1"/>
</dbReference>
<proteinExistence type="predicted"/>
<gene>
    <name evidence="1" type="ORF">HNQ40_001920</name>
</gene>
<dbReference type="PANTHER" id="PTHR30093:SF2">
    <property type="entry name" value="TYPE II SECRETION SYSTEM PROTEIN H"/>
    <property type="match status" value="1"/>
</dbReference>
<protein>
    <submittedName>
        <fullName evidence="1">Prepilin-type N-terminal cleavage/methylation domain-containing protein/prepilin-type processing-associated H-X9-DG protein</fullName>
    </submittedName>
</protein>
<name>A0A7X0H6G3_9BACT</name>
<evidence type="ECO:0000313" key="1">
    <source>
        <dbReference type="EMBL" id="MBB6430114.1"/>
    </source>
</evidence>
<dbReference type="Gene3D" id="3.30.700.10">
    <property type="entry name" value="Glycoprotein, Type 4 Pilin"/>
    <property type="match status" value="1"/>
</dbReference>
<dbReference type="PANTHER" id="PTHR30093">
    <property type="entry name" value="GENERAL SECRETION PATHWAY PROTEIN G"/>
    <property type="match status" value="1"/>
</dbReference>
<comment type="caution">
    <text evidence="1">The sequence shown here is derived from an EMBL/GenBank/DDBJ whole genome shotgun (WGS) entry which is preliminary data.</text>
</comment>
<dbReference type="EMBL" id="JACHGY010000001">
    <property type="protein sequence ID" value="MBB6430114.1"/>
    <property type="molecule type" value="Genomic_DNA"/>
</dbReference>
<sequence>MPRQRHRHPGFTLIELLVSIAIIALLIGLLLPTLGRARSAARSTLCLSNLRQTGTALLLYAQDYDGRMVTHSQVLPSGRLWWFGFEPGGAAPGATLRPLDKTRSPLATYFGGDIYEGLACPDFPDDSDRFVEKFEVSSAHFGYNGGIVWPFPNAEPRRLIEVTQASEVFAFADAIHQDFTDDFYEPHSMAYRKTGFVAGTTHFRHPNTTANLVYLDGHASSIQPPPTENVWTTIGETPVANPDTGDGEGTIYGFPTWTSF</sequence>
<dbReference type="InterPro" id="IPR045584">
    <property type="entry name" value="Pilin-like"/>
</dbReference>
<dbReference type="RefSeq" id="WP_184677652.1">
    <property type="nucleotide sequence ID" value="NZ_JACHGY010000001.1"/>
</dbReference>